<dbReference type="AlphaFoldDB" id="A0AAV2RUN0"/>
<dbReference type="Proteomes" id="UP001497623">
    <property type="component" value="Unassembled WGS sequence"/>
</dbReference>
<reference evidence="2 3" key="1">
    <citation type="submission" date="2024-05" db="EMBL/GenBank/DDBJ databases">
        <authorList>
            <person name="Wallberg A."/>
        </authorList>
    </citation>
    <scope>NUCLEOTIDE SEQUENCE [LARGE SCALE GENOMIC DNA]</scope>
</reference>
<feature type="non-terminal residue" evidence="2">
    <location>
        <position position="1"/>
    </location>
</feature>
<evidence type="ECO:0000313" key="2">
    <source>
        <dbReference type="EMBL" id="CAL4139814.1"/>
    </source>
</evidence>
<keyword evidence="3" id="KW-1185">Reference proteome</keyword>
<dbReference type="EMBL" id="CAXKWB010031583">
    <property type="protein sequence ID" value="CAL4139814.1"/>
    <property type="molecule type" value="Genomic_DNA"/>
</dbReference>
<accession>A0AAV2RUN0</accession>
<gene>
    <name evidence="2" type="ORF">MNOR_LOCUS28518</name>
</gene>
<comment type="caution">
    <text evidence="2">The sequence shown here is derived from an EMBL/GenBank/DDBJ whole genome shotgun (WGS) entry which is preliminary data.</text>
</comment>
<name>A0AAV2RUN0_MEGNR</name>
<sequence>NKQLNPYHSYQGPNRHHHNNGDPQSSTKMDSDKQLFLCHNYQGPGHSHHNYQESGHSSYQVTDKQFYQYHSYQGPRHPHQSNGEPQITKEMDILYSYWQPQQYVFWDRLWAGIPMSEGQLPSIHVTVPNPQKQPLLLLLFLLVTLGTMRTSCTPGWKEETDWGTLNENS</sequence>
<feature type="region of interest" description="Disordered" evidence="1">
    <location>
        <begin position="38"/>
        <end position="57"/>
    </location>
</feature>
<protein>
    <submittedName>
        <fullName evidence="2">Uncharacterized protein</fullName>
    </submittedName>
</protein>
<feature type="compositionally biased region" description="Polar residues" evidence="1">
    <location>
        <begin position="1"/>
        <end position="12"/>
    </location>
</feature>
<feature type="non-terminal residue" evidence="2">
    <location>
        <position position="169"/>
    </location>
</feature>
<evidence type="ECO:0000313" key="3">
    <source>
        <dbReference type="Proteomes" id="UP001497623"/>
    </source>
</evidence>
<feature type="region of interest" description="Disordered" evidence="1">
    <location>
        <begin position="1"/>
        <end position="30"/>
    </location>
</feature>
<evidence type="ECO:0000256" key="1">
    <source>
        <dbReference type="SAM" id="MobiDB-lite"/>
    </source>
</evidence>
<organism evidence="2 3">
    <name type="scientific">Meganyctiphanes norvegica</name>
    <name type="common">Northern krill</name>
    <name type="synonym">Thysanopoda norvegica</name>
    <dbReference type="NCBI Taxonomy" id="48144"/>
    <lineage>
        <taxon>Eukaryota</taxon>
        <taxon>Metazoa</taxon>
        <taxon>Ecdysozoa</taxon>
        <taxon>Arthropoda</taxon>
        <taxon>Crustacea</taxon>
        <taxon>Multicrustacea</taxon>
        <taxon>Malacostraca</taxon>
        <taxon>Eumalacostraca</taxon>
        <taxon>Eucarida</taxon>
        <taxon>Euphausiacea</taxon>
        <taxon>Euphausiidae</taxon>
        <taxon>Meganyctiphanes</taxon>
    </lineage>
</organism>
<proteinExistence type="predicted"/>